<dbReference type="AlphaFoldDB" id="A0A5N6XMY9"/>
<reference evidence="2" key="1">
    <citation type="submission" date="2019-04" db="EMBL/GenBank/DDBJ databases">
        <title>Friends and foes A comparative genomics study of 23 Aspergillus species from section Flavi.</title>
        <authorList>
            <consortium name="DOE Joint Genome Institute"/>
            <person name="Kjaerbolling I."/>
            <person name="Vesth T."/>
            <person name="Frisvad J.C."/>
            <person name="Nybo J.L."/>
            <person name="Theobald S."/>
            <person name="Kildgaard S."/>
            <person name="Isbrandt T."/>
            <person name="Kuo A."/>
            <person name="Sato A."/>
            <person name="Lyhne E.K."/>
            <person name="Kogle M.E."/>
            <person name="Wiebenga A."/>
            <person name="Kun R.S."/>
            <person name="Lubbers R.J."/>
            <person name="Makela M.R."/>
            <person name="Barry K."/>
            <person name="Chovatia M."/>
            <person name="Clum A."/>
            <person name="Daum C."/>
            <person name="Haridas S."/>
            <person name="He G."/>
            <person name="LaButti K."/>
            <person name="Lipzen A."/>
            <person name="Mondo S."/>
            <person name="Riley R."/>
            <person name="Salamov A."/>
            <person name="Simmons B.A."/>
            <person name="Magnuson J.K."/>
            <person name="Henrissat B."/>
            <person name="Mortensen U.H."/>
            <person name="Larsen T.O."/>
            <person name="Devries R.P."/>
            <person name="Grigoriev I.V."/>
            <person name="Machida M."/>
            <person name="Baker S.E."/>
            <person name="Andersen M.R."/>
        </authorList>
    </citation>
    <scope>NUCLEOTIDE SEQUENCE</scope>
    <source>
        <strain evidence="2">CBS 117612</strain>
    </source>
</reference>
<feature type="region of interest" description="Disordered" evidence="1">
    <location>
        <begin position="140"/>
        <end position="173"/>
    </location>
</feature>
<evidence type="ECO:0000313" key="2">
    <source>
        <dbReference type="EMBL" id="KAE8334238.1"/>
    </source>
</evidence>
<evidence type="ECO:0000256" key="1">
    <source>
        <dbReference type="SAM" id="MobiDB-lite"/>
    </source>
</evidence>
<gene>
    <name evidence="2" type="ORF">BDV24DRAFT_170395</name>
</gene>
<protein>
    <submittedName>
        <fullName evidence="2">Uncharacterized protein</fullName>
    </submittedName>
</protein>
<proteinExistence type="predicted"/>
<dbReference type="Proteomes" id="UP000325558">
    <property type="component" value="Unassembled WGS sequence"/>
</dbReference>
<accession>A0A5N6XMY9</accession>
<feature type="region of interest" description="Disordered" evidence="1">
    <location>
        <begin position="1"/>
        <end position="70"/>
    </location>
</feature>
<dbReference type="EMBL" id="ML737323">
    <property type="protein sequence ID" value="KAE8334238.1"/>
    <property type="molecule type" value="Genomic_DNA"/>
</dbReference>
<feature type="compositionally biased region" description="Basic and acidic residues" evidence="1">
    <location>
        <begin position="39"/>
        <end position="58"/>
    </location>
</feature>
<sequence>MEEPRHDVPQDTGQHHRGGTPGQGGEAEGQCGPGSERQTTSKDNYDTGHEGHPGRDTGDSPTDNIVPATPVQLVEMQRQDDAAITSDIAVNKETLLLGDLELKLSPPSPIPGVTMSPTNDDQQSAISVGLDRWPIHLNPEAVADTNPTMGQPMQEFYIHPEDDNQPPSMGTEN</sequence>
<organism evidence="2">
    <name type="scientific">Aspergillus arachidicola</name>
    <dbReference type="NCBI Taxonomy" id="656916"/>
    <lineage>
        <taxon>Eukaryota</taxon>
        <taxon>Fungi</taxon>
        <taxon>Dikarya</taxon>
        <taxon>Ascomycota</taxon>
        <taxon>Pezizomycotina</taxon>
        <taxon>Eurotiomycetes</taxon>
        <taxon>Eurotiomycetidae</taxon>
        <taxon>Eurotiales</taxon>
        <taxon>Aspergillaceae</taxon>
        <taxon>Aspergillus</taxon>
        <taxon>Aspergillus subgen. Circumdati</taxon>
    </lineage>
</organism>
<name>A0A5N6XMY9_9EURO</name>